<feature type="domain" description="FIST" evidence="1">
    <location>
        <begin position="41"/>
        <end position="216"/>
    </location>
</feature>
<protein>
    <recommendedName>
        <fullName evidence="5">Histidine kinase</fullName>
    </recommendedName>
</protein>
<organism evidence="3 4">
    <name type="scientific">Rubrivivax albus</name>
    <dbReference type="NCBI Taxonomy" id="2499835"/>
    <lineage>
        <taxon>Bacteria</taxon>
        <taxon>Pseudomonadati</taxon>
        <taxon>Pseudomonadota</taxon>
        <taxon>Betaproteobacteria</taxon>
        <taxon>Burkholderiales</taxon>
        <taxon>Sphaerotilaceae</taxon>
        <taxon>Rubrivivax</taxon>
    </lineage>
</organism>
<evidence type="ECO:0000259" key="1">
    <source>
        <dbReference type="SMART" id="SM00897"/>
    </source>
</evidence>
<evidence type="ECO:0000259" key="2">
    <source>
        <dbReference type="SMART" id="SM01204"/>
    </source>
</evidence>
<dbReference type="Proteomes" id="UP000288178">
    <property type="component" value="Unassembled WGS sequence"/>
</dbReference>
<dbReference type="OrthoDB" id="9770435at2"/>
<dbReference type="RefSeq" id="WP_128198491.1">
    <property type="nucleotide sequence ID" value="NZ_SACT01000003.1"/>
</dbReference>
<evidence type="ECO:0008006" key="5">
    <source>
        <dbReference type="Google" id="ProtNLM"/>
    </source>
</evidence>
<dbReference type="EMBL" id="SACT01000003">
    <property type="protein sequence ID" value="RVT51490.1"/>
    <property type="molecule type" value="Genomic_DNA"/>
</dbReference>
<comment type="caution">
    <text evidence="3">The sequence shown here is derived from an EMBL/GenBank/DDBJ whole genome shotgun (WGS) entry which is preliminary data.</text>
</comment>
<dbReference type="Pfam" id="PF10442">
    <property type="entry name" value="FIST_C"/>
    <property type="match status" value="1"/>
</dbReference>
<sequence length="401" mass="42127">MSPFCSGHAAHPDWRMALAMAVAQVDAQLDAHRDAQGETVSPTLGWCYFTDAYAPQAETLRAALRSRWPGTDWVGCVGVGVAASGVEYFDEPALVLLLSTLPRHGYRVFSGAHPLNTPGAFAALVHADPSTPDVAGLIHELSERTDSGYLFGGLAASRSHTLTLANGVWEGGLSGVAFGADVPLLSRVTQGSQPVGPVRTVTAADRHVVLELDGQPALPQLLADLGIADLDNPRAVLPRLRATLVGLSDAGETLIGRGGQFGTDTRVRHLIGLDPGRRAFAVADMVEPGMRLAFCQRDVAAARRDLVRICSEIREEVAEALPAETVPGTPPADPARRILGALYISCSGRGGPHFGGPSAELQIVRHALGDVPLAGFFAAGEIARHHVYGYTGVLTVFVAPG</sequence>
<proteinExistence type="predicted"/>
<dbReference type="PANTHER" id="PTHR14939:SF5">
    <property type="entry name" value="F-BOX ONLY PROTEIN 22"/>
    <property type="match status" value="1"/>
</dbReference>
<gene>
    <name evidence="3" type="ORF">ENE75_11745</name>
</gene>
<dbReference type="SMART" id="SM00897">
    <property type="entry name" value="FIST"/>
    <property type="match status" value="1"/>
</dbReference>
<evidence type="ECO:0000313" key="4">
    <source>
        <dbReference type="Proteomes" id="UP000288178"/>
    </source>
</evidence>
<dbReference type="Pfam" id="PF08495">
    <property type="entry name" value="FIST"/>
    <property type="match status" value="1"/>
</dbReference>
<dbReference type="PANTHER" id="PTHR14939">
    <property type="entry name" value="F-BOX ONLY PROTEIN 22"/>
    <property type="match status" value="1"/>
</dbReference>
<name>A0A3S2WUR2_9BURK</name>
<dbReference type="SMART" id="SM01204">
    <property type="entry name" value="FIST_C"/>
    <property type="match status" value="1"/>
</dbReference>
<dbReference type="InterPro" id="IPR013702">
    <property type="entry name" value="FIST_domain_N"/>
</dbReference>
<keyword evidence="4" id="KW-1185">Reference proteome</keyword>
<evidence type="ECO:0000313" key="3">
    <source>
        <dbReference type="EMBL" id="RVT51490.1"/>
    </source>
</evidence>
<accession>A0A3S2WUR2</accession>
<reference evidence="3 4" key="1">
    <citation type="submission" date="2019-01" db="EMBL/GenBank/DDBJ databases">
        <authorList>
            <person name="Chen W.-M."/>
        </authorList>
    </citation>
    <scope>NUCLEOTIDE SEQUENCE [LARGE SCALE GENOMIC DNA]</scope>
    <source>
        <strain evidence="3 4">ICH-3</strain>
    </source>
</reference>
<dbReference type="InterPro" id="IPR019494">
    <property type="entry name" value="FIST_C"/>
</dbReference>
<dbReference type="AlphaFoldDB" id="A0A3S2WUR2"/>
<feature type="domain" description="FIST C-domain" evidence="2">
    <location>
        <begin position="217"/>
        <end position="385"/>
    </location>
</feature>